<dbReference type="InterPro" id="IPR051332">
    <property type="entry name" value="Fosfomycin_Res_Enzymes"/>
</dbReference>
<dbReference type="InterPro" id="IPR037523">
    <property type="entry name" value="VOC_core"/>
</dbReference>
<feature type="domain" description="VOC" evidence="2">
    <location>
        <begin position="5"/>
        <end position="126"/>
    </location>
</feature>
<dbReference type="Gene3D" id="3.10.180.10">
    <property type="entry name" value="2,3-Dihydroxybiphenyl 1,2-Dioxygenase, domain 1"/>
    <property type="match status" value="1"/>
</dbReference>
<evidence type="ECO:0000259" key="2">
    <source>
        <dbReference type="PROSITE" id="PS51819"/>
    </source>
</evidence>
<dbReference type="PROSITE" id="PS51819">
    <property type="entry name" value="VOC"/>
    <property type="match status" value="1"/>
</dbReference>
<dbReference type="InterPro" id="IPR004360">
    <property type="entry name" value="Glyas_Fos-R_dOase_dom"/>
</dbReference>
<dbReference type="PANTHER" id="PTHR36113">
    <property type="entry name" value="LYASE, PUTATIVE-RELATED-RELATED"/>
    <property type="match status" value="1"/>
</dbReference>
<dbReference type="AlphaFoldDB" id="A0A125W3F2"/>
<dbReference type="GO" id="GO:0046872">
    <property type="term" value="F:metal ion binding"/>
    <property type="evidence" value="ECO:0007669"/>
    <property type="project" value="UniProtKB-KW"/>
</dbReference>
<evidence type="ECO:0000256" key="1">
    <source>
        <dbReference type="ARBA" id="ARBA00022723"/>
    </source>
</evidence>
<dbReference type="Proteomes" id="UP000004846">
    <property type="component" value="Unassembled WGS sequence"/>
</dbReference>
<keyword evidence="1" id="KW-0479">Metal-binding</keyword>
<comment type="caution">
    <text evidence="3">The sequence shown here is derived from an EMBL/GenBank/DDBJ whole genome shotgun (WGS) entry which is preliminary data.</text>
</comment>
<dbReference type="EMBL" id="AEBR01000088">
    <property type="protein sequence ID" value="EFM81925.1"/>
    <property type="molecule type" value="Genomic_DNA"/>
</dbReference>
<evidence type="ECO:0000313" key="4">
    <source>
        <dbReference type="Proteomes" id="UP000004846"/>
    </source>
</evidence>
<reference evidence="3 4" key="1">
    <citation type="submission" date="2010-07" db="EMBL/GenBank/DDBJ databases">
        <authorList>
            <person name="Sid Ahmed O."/>
        </authorList>
    </citation>
    <scope>NUCLEOTIDE SEQUENCE [LARGE SCALE GENOMIC DNA]</scope>
    <source>
        <strain evidence="3 4">TX4248</strain>
    </source>
</reference>
<gene>
    <name evidence="3" type="ORF">HMPREF9498_02497</name>
</gene>
<organism evidence="3 4">
    <name type="scientific">Enterococcus faecalis TX4248</name>
    <dbReference type="NCBI Taxonomy" id="749495"/>
    <lineage>
        <taxon>Bacteria</taxon>
        <taxon>Bacillati</taxon>
        <taxon>Bacillota</taxon>
        <taxon>Bacilli</taxon>
        <taxon>Lactobacillales</taxon>
        <taxon>Enterococcaceae</taxon>
        <taxon>Enterococcus</taxon>
    </lineage>
</organism>
<dbReference type="Pfam" id="PF00903">
    <property type="entry name" value="Glyoxalase"/>
    <property type="match status" value="1"/>
</dbReference>
<protein>
    <submittedName>
        <fullName evidence="3">Glyoxalase family protein</fullName>
    </submittedName>
</protein>
<sequence length="126" mass="14720">MFFKEIHHVAINASNYQATKNFYVEKLGFEVLRENHRPEKNDIKLDLKLGSQELEIFISDQFPARPSYPEALGLRHLAFKVEHIEEVIAFLNEQGIETEPLRVDDFTGEKMTFFFDPDGLPLELHE</sequence>
<dbReference type="InterPro" id="IPR037478">
    <property type="entry name" value="YwkD-like_dom"/>
</dbReference>
<accession>A0A125W3F2</accession>
<evidence type="ECO:0000313" key="3">
    <source>
        <dbReference type="EMBL" id="EFM81925.1"/>
    </source>
</evidence>
<dbReference type="CDD" id="cd08352">
    <property type="entry name" value="VOC_Bs_YwkD_like"/>
    <property type="match status" value="1"/>
</dbReference>
<proteinExistence type="predicted"/>
<dbReference type="GeneID" id="60894372"/>
<dbReference type="HOGENOM" id="CLU_046006_2_4_9"/>
<dbReference type="PANTHER" id="PTHR36113:SF6">
    <property type="entry name" value="FOSFOMYCIN RESISTANCE PROTEIN FOSX"/>
    <property type="match status" value="1"/>
</dbReference>
<name>A0A125W3F2_ENTFL</name>
<dbReference type="SUPFAM" id="SSF54593">
    <property type="entry name" value="Glyoxalase/Bleomycin resistance protein/Dihydroxybiphenyl dioxygenase"/>
    <property type="match status" value="1"/>
</dbReference>
<dbReference type="RefSeq" id="WP_002356864.1">
    <property type="nucleotide sequence ID" value="NZ_GL454478.1"/>
</dbReference>
<dbReference type="InterPro" id="IPR029068">
    <property type="entry name" value="Glyas_Bleomycin-R_OHBP_Dase"/>
</dbReference>